<dbReference type="AlphaFoldDB" id="A0AAP4BD58"/>
<name>A0AAP4BD58_9FIRM</name>
<keyword evidence="2" id="KW-1133">Transmembrane helix</keyword>
<feature type="compositionally biased region" description="Basic and acidic residues" evidence="1">
    <location>
        <begin position="46"/>
        <end position="56"/>
    </location>
</feature>
<keyword evidence="2" id="KW-0812">Transmembrane</keyword>
<dbReference type="Proteomes" id="UP001300383">
    <property type="component" value="Unassembled WGS sequence"/>
</dbReference>
<dbReference type="EMBL" id="JASGBQ010000015">
    <property type="protein sequence ID" value="MDI9242586.1"/>
    <property type="molecule type" value="Genomic_DNA"/>
</dbReference>
<evidence type="ECO:0008006" key="5">
    <source>
        <dbReference type="Google" id="ProtNLM"/>
    </source>
</evidence>
<comment type="caution">
    <text evidence="3">The sequence shown here is derived from an EMBL/GenBank/DDBJ whole genome shotgun (WGS) entry which is preliminary data.</text>
</comment>
<gene>
    <name evidence="3" type="ORF">QJ036_08905</name>
</gene>
<sequence>MKKTVWIYLSCFCLLFFLFSAVYYFSYRNLELEKQLELAEYESRRKAETSEEHTQSSEESSEPESAAAAGGQEELRINDEMLYIAQSYNEADGILTETILPMPLDFLGMTREELVDYLKGNGGGKTLVSFSSARLVVRSRESVDPGNYRFLLILEEGYLKIYYSDRSDVYMETYITEDELPKDEAAVLKKGYYVKGVKELYDYLESLTS</sequence>
<keyword evidence="2" id="KW-0472">Membrane</keyword>
<reference evidence="3 4" key="1">
    <citation type="submission" date="2023-05" db="EMBL/GenBank/DDBJ databases">
        <title>[ruminococcus] sp. nov., isolated from a pig farm feces dump.</title>
        <authorList>
            <person name="Chang Y.-H."/>
        </authorList>
    </citation>
    <scope>NUCLEOTIDE SEQUENCE [LARGE SCALE GENOMIC DNA]</scope>
    <source>
        <strain evidence="3 4">YH-rum2234</strain>
    </source>
</reference>
<organism evidence="3 4">
    <name type="scientific">Fusibacillus kribbianus</name>
    <dbReference type="NCBI Taxonomy" id="3044208"/>
    <lineage>
        <taxon>Bacteria</taxon>
        <taxon>Bacillati</taxon>
        <taxon>Bacillota</taxon>
        <taxon>Clostridia</taxon>
        <taxon>Lachnospirales</taxon>
        <taxon>Lachnospiraceae</taxon>
        <taxon>Fusibacillus</taxon>
    </lineage>
</organism>
<evidence type="ECO:0000256" key="2">
    <source>
        <dbReference type="SAM" id="Phobius"/>
    </source>
</evidence>
<dbReference type="RefSeq" id="WP_283231032.1">
    <property type="nucleotide sequence ID" value="NZ_JASGBQ010000015.1"/>
</dbReference>
<evidence type="ECO:0000256" key="1">
    <source>
        <dbReference type="SAM" id="MobiDB-lite"/>
    </source>
</evidence>
<proteinExistence type="predicted"/>
<keyword evidence="4" id="KW-1185">Reference proteome</keyword>
<feature type="transmembrane region" description="Helical" evidence="2">
    <location>
        <begin position="6"/>
        <end position="25"/>
    </location>
</feature>
<feature type="region of interest" description="Disordered" evidence="1">
    <location>
        <begin position="46"/>
        <end position="70"/>
    </location>
</feature>
<evidence type="ECO:0000313" key="3">
    <source>
        <dbReference type="EMBL" id="MDI9242586.1"/>
    </source>
</evidence>
<evidence type="ECO:0000313" key="4">
    <source>
        <dbReference type="Proteomes" id="UP001300383"/>
    </source>
</evidence>
<accession>A0AAP4BD58</accession>
<protein>
    <recommendedName>
        <fullName evidence="5">Bypass of forespore C C-terminal domain-containing protein</fullName>
    </recommendedName>
</protein>